<dbReference type="AlphaFoldDB" id="A0A0L6JT04"/>
<keyword evidence="2" id="KW-1185">Reference proteome</keyword>
<sequence>MRLSDMKPDDEVIVFDKLSRKIRKRQGKYIASNSNFLTIQFQHYKDTLLMSDLKQGKAQIFKDTEAITF</sequence>
<dbReference type="RefSeq" id="WP_036936159.1">
    <property type="nucleotide sequence ID" value="NZ_JQKC01000002.1"/>
</dbReference>
<gene>
    <name evidence="1" type="ORF">Bccel_4098</name>
</gene>
<dbReference type="OrthoDB" id="2084319at2"/>
<proteinExistence type="predicted"/>
<dbReference type="EMBL" id="LGTC01000001">
    <property type="protein sequence ID" value="KNY28824.1"/>
    <property type="molecule type" value="Genomic_DNA"/>
</dbReference>
<reference evidence="2" key="1">
    <citation type="submission" date="2015-07" db="EMBL/GenBank/DDBJ databases">
        <title>Near-Complete Genome Sequence of the Cellulolytic Bacterium Bacteroides (Pseudobacteroides) cellulosolvens ATCC 35603.</title>
        <authorList>
            <person name="Dassa B."/>
            <person name="Utturkar S.M."/>
            <person name="Klingeman D.M."/>
            <person name="Hurt R.A."/>
            <person name="Keller M."/>
            <person name="Xu J."/>
            <person name="Reddy Y.H.K."/>
            <person name="Borovok I."/>
            <person name="Grinberg I.R."/>
            <person name="Lamed R."/>
            <person name="Zhivin O."/>
            <person name="Bayer E.A."/>
            <person name="Brown S.D."/>
        </authorList>
    </citation>
    <scope>NUCLEOTIDE SEQUENCE [LARGE SCALE GENOMIC DNA]</scope>
    <source>
        <strain evidence="2">DSM 2933</strain>
    </source>
</reference>
<dbReference type="Proteomes" id="UP000036923">
    <property type="component" value="Unassembled WGS sequence"/>
</dbReference>
<name>A0A0L6JT04_9FIRM</name>
<evidence type="ECO:0000313" key="1">
    <source>
        <dbReference type="EMBL" id="KNY28824.1"/>
    </source>
</evidence>
<protein>
    <submittedName>
        <fullName evidence="1">Uncharacterized protein</fullName>
    </submittedName>
</protein>
<comment type="caution">
    <text evidence="1">The sequence shown here is derived from an EMBL/GenBank/DDBJ whole genome shotgun (WGS) entry which is preliminary data.</text>
</comment>
<organism evidence="1 2">
    <name type="scientific">Pseudobacteroides cellulosolvens ATCC 35603 = DSM 2933</name>
    <dbReference type="NCBI Taxonomy" id="398512"/>
    <lineage>
        <taxon>Bacteria</taxon>
        <taxon>Bacillati</taxon>
        <taxon>Bacillota</taxon>
        <taxon>Clostridia</taxon>
        <taxon>Eubacteriales</taxon>
        <taxon>Oscillospiraceae</taxon>
        <taxon>Pseudobacteroides</taxon>
    </lineage>
</organism>
<evidence type="ECO:0000313" key="2">
    <source>
        <dbReference type="Proteomes" id="UP000036923"/>
    </source>
</evidence>
<dbReference type="eggNOG" id="ENOG50344J7">
    <property type="taxonomic scope" value="Bacteria"/>
</dbReference>
<dbReference type="STRING" id="398512.Bccel_4098"/>
<accession>A0A0L6JT04</accession>